<dbReference type="GO" id="GO:0005886">
    <property type="term" value="C:plasma membrane"/>
    <property type="evidence" value="ECO:0007669"/>
    <property type="project" value="UniProtKB-SubCell"/>
</dbReference>
<keyword evidence="9" id="KW-1133">Transmembrane helix</keyword>
<dbReference type="InterPro" id="IPR036312">
    <property type="entry name" value="Bifun_inhib/LTP/seed_sf"/>
</dbReference>
<name>A0A7N0TWL9_KALFE</name>
<dbReference type="InterPro" id="IPR016140">
    <property type="entry name" value="Bifunc_inhib/LTP/seed_store"/>
</dbReference>
<evidence type="ECO:0000256" key="2">
    <source>
        <dbReference type="ARBA" id="ARBA00009748"/>
    </source>
</evidence>
<dbReference type="SUPFAM" id="SSF47699">
    <property type="entry name" value="Bifunctional inhibitor/lipid-transfer protein/seed storage 2S albumin"/>
    <property type="match status" value="1"/>
</dbReference>
<keyword evidence="6" id="KW-1015">Disulfide bond</keyword>
<dbReference type="PANTHER" id="PTHR33044">
    <property type="entry name" value="BIFUNCTIONAL INHIBITOR/LIPID-TRANSFER PROTEIN/SEED STORAGE 2S ALBUMIN SUPERFAMILY PROTEIN-RELATED"/>
    <property type="match status" value="1"/>
</dbReference>
<proteinExistence type="inferred from homology"/>
<comment type="subcellular location">
    <subcellularLocation>
        <location evidence="1">Cell membrane</location>
        <topology evidence="1">Lipid-anchor</topology>
        <topology evidence="1">GPI-anchor</topology>
    </subcellularLocation>
</comment>
<feature type="domain" description="Bifunctional inhibitor/plant lipid transfer protein/seed storage helical" evidence="10">
    <location>
        <begin position="2"/>
        <end position="72"/>
    </location>
</feature>
<keyword evidence="8" id="KW-0449">Lipoprotein</keyword>
<keyword evidence="4" id="KW-0336">GPI-anchor</keyword>
<keyword evidence="5" id="KW-0732">Signal</keyword>
<keyword evidence="12" id="KW-1185">Reference proteome</keyword>
<evidence type="ECO:0000256" key="5">
    <source>
        <dbReference type="ARBA" id="ARBA00022729"/>
    </source>
</evidence>
<dbReference type="Proteomes" id="UP000594263">
    <property type="component" value="Unplaced"/>
</dbReference>
<evidence type="ECO:0000256" key="8">
    <source>
        <dbReference type="ARBA" id="ARBA00023288"/>
    </source>
</evidence>
<organism evidence="11 12">
    <name type="scientific">Kalanchoe fedtschenkoi</name>
    <name type="common">Lavender scallops</name>
    <name type="synonym">South American air plant</name>
    <dbReference type="NCBI Taxonomy" id="63787"/>
    <lineage>
        <taxon>Eukaryota</taxon>
        <taxon>Viridiplantae</taxon>
        <taxon>Streptophyta</taxon>
        <taxon>Embryophyta</taxon>
        <taxon>Tracheophyta</taxon>
        <taxon>Spermatophyta</taxon>
        <taxon>Magnoliopsida</taxon>
        <taxon>eudicotyledons</taxon>
        <taxon>Gunneridae</taxon>
        <taxon>Pentapetalae</taxon>
        <taxon>Saxifragales</taxon>
        <taxon>Crassulaceae</taxon>
        <taxon>Kalanchoe</taxon>
    </lineage>
</organism>
<keyword evidence="3" id="KW-1003">Cell membrane</keyword>
<keyword evidence="9" id="KW-0472">Membrane</keyword>
<evidence type="ECO:0000256" key="4">
    <source>
        <dbReference type="ARBA" id="ARBA00022622"/>
    </source>
</evidence>
<protein>
    <recommendedName>
        <fullName evidence="10">Bifunctional inhibitor/plant lipid transfer protein/seed storage helical domain-containing protein</fullName>
    </recommendedName>
</protein>
<dbReference type="Gramene" id="Kaladp0047s0129.1.v1.1">
    <property type="protein sequence ID" value="Kaladp0047s0129.1.v1.1"/>
    <property type="gene ID" value="Kaladp0047s0129.v1.1"/>
</dbReference>
<dbReference type="GO" id="GO:0098552">
    <property type="term" value="C:side of membrane"/>
    <property type="evidence" value="ECO:0007669"/>
    <property type="project" value="UniProtKB-KW"/>
</dbReference>
<keyword evidence="7" id="KW-0325">Glycoprotein</keyword>
<sequence length="124" mass="13297">MADCLTYVSGGSIVTKPEGTCCAGLKAVLRTRAECLGEGLKSSLQLGIVLNVTKAATLPSACSLSAPSVSNCGLSEDLLLRLLELEQVSQVCYLIRLRQLKRTRGLMRILLHLCVLCLSLCFLV</sequence>
<keyword evidence="9" id="KW-0812">Transmembrane</keyword>
<evidence type="ECO:0000256" key="9">
    <source>
        <dbReference type="SAM" id="Phobius"/>
    </source>
</evidence>
<dbReference type="Gene3D" id="1.10.110.10">
    <property type="entry name" value="Plant lipid-transfer and hydrophobic proteins"/>
    <property type="match status" value="1"/>
</dbReference>
<comment type="similarity">
    <text evidence="2">Belongs to the plant LTP family.</text>
</comment>
<reference evidence="11" key="1">
    <citation type="submission" date="2021-01" db="UniProtKB">
        <authorList>
            <consortium name="EnsemblPlants"/>
        </authorList>
    </citation>
    <scope>IDENTIFICATION</scope>
</reference>
<accession>A0A7N0TWL9</accession>
<dbReference type="AlphaFoldDB" id="A0A7N0TWL9"/>
<evidence type="ECO:0000256" key="6">
    <source>
        <dbReference type="ARBA" id="ARBA00023157"/>
    </source>
</evidence>
<dbReference type="Pfam" id="PF14368">
    <property type="entry name" value="LTP_2"/>
    <property type="match status" value="1"/>
</dbReference>
<evidence type="ECO:0000259" key="10">
    <source>
        <dbReference type="Pfam" id="PF14368"/>
    </source>
</evidence>
<dbReference type="CDD" id="cd00010">
    <property type="entry name" value="AAI_LTSS"/>
    <property type="match status" value="1"/>
</dbReference>
<dbReference type="EnsemblPlants" id="Kaladp0047s0129.1.v1.1">
    <property type="protein sequence ID" value="Kaladp0047s0129.1.v1.1"/>
    <property type="gene ID" value="Kaladp0047s0129.v1.1"/>
</dbReference>
<evidence type="ECO:0000313" key="12">
    <source>
        <dbReference type="Proteomes" id="UP000594263"/>
    </source>
</evidence>
<dbReference type="InterPro" id="IPR043325">
    <property type="entry name" value="LTSS"/>
</dbReference>
<evidence type="ECO:0000313" key="11">
    <source>
        <dbReference type="EnsemblPlants" id="Kaladp0047s0129.1.v1.1"/>
    </source>
</evidence>
<evidence type="ECO:0000256" key="1">
    <source>
        <dbReference type="ARBA" id="ARBA00004609"/>
    </source>
</evidence>
<feature type="transmembrane region" description="Helical" evidence="9">
    <location>
        <begin position="105"/>
        <end position="123"/>
    </location>
</feature>
<evidence type="ECO:0000256" key="3">
    <source>
        <dbReference type="ARBA" id="ARBA00022475"/>
    </source>
</evidence>
<evidence type="ECO:0000256" key="7">
    <source>
        <dbReference type="ARBA" id="ARBA00023180"/>
    </source>
</evidence>